<dbReference type="Proteomes" id="UP000250321">
    <property type="component" value="Unassembled WGS sequence"/>
</dbReference>
<gene>
    <name evidence="1" type="ORF">Pyn_16767</name>
</gene>
<keyword evidence="2" id="KW-1185">Reference proteome</keyword>
<evidence type="ECO:0000313" key="1">
    <source>
        <dbReference type="EMBL" id="PQM38316.1"/>
    </source>
</evidence>
<reference evidence="1 2" key="1">
    <citation type="submission" date="2018-02" db="EMBL/GenBank/DDBJ databases">
        <title>Draft genome of wild Prunus yedoensis var. nudiflora.</title>
        <authorList>
            <person name="Baek S."/>
            <person name="Kim J.-H."/>
            <person name="Choi K."/>
            <person name="Kim G.-B."/>
            <person name="Cho A."/>
            <person name="Jang H."/>
            <person name="Shin C.-H."/>
            <person name="Yu H.-J."/>
            <person name="Mun J.-H."/>
        </authorList>
    </citation>
    <scope>NUCLEOTIDE SEQUENCE [LARGE SCALE GENOMIC DNA]</scope>
    <source>
        <strain evidence="2">cv. Jeju island</strain>
        <tissue evidence="1">Leaf</tissue>
    </source>
</reference>
<dbReference type="EMBL" id="PJQY01003321">
    <property type="protein sequence ID" value="PQM38316.1"/>
    <property type="molecule type" value="Genomic_DNA"/>
</dbReference>
<dbReference type="AlphaFoldDB" id="A0A314UNF6"/>
<name>A0A314UNF6_PRUYE</name>
<evidence type="ECO:0000313" key="2">
    <source>
        <dbReference type="Proteomes" id="UP000250321"/>
    </source>
</evidence>
<accession>A0A314UNF6</accession>
<organism evidence="1 2">
    <name type="scientific">Prunus yedoensis var. nudiflora</name>
    <dbReference type="NCBI Taxonomy" id="2094558"/>
    <lineage>
        <taxon>Eukaryota</taxon>
        <taxon>Viridiplantae</taxon>
        <taxon>Streptophyta</taxon>
        <taxon>Embryophyta</taxon>
        <taxon>Tracheophyta</taxon>
        <taxon>Spermatophyta</taxon>
        <taxon>Magnoliopsida</taxon>
        <taxon>eudicotyledons</taxon>
        <taxon>Gunneridae</taxon>
        <taxon>Pentapetalae</taxon>
        <taxon>rosids</taxon>
        <taxon>fabids</taxon>
        <taxon>Rosales</taxon>
        <taxon>Rosaceae</taxon>
        <taxon>Amygdaloideae</taxon>
        <taxon>Amygdaleae</taxon>
        <taxon>Prunus</taxon>
    </lineage>
</organism>
<sequence length="68" mass="7646">MSLGTKISDLLETKERYGFKFITGRSSNFARKSPRQQTSEYQARSIAANKQRVIVVCQRNEQGVGAHA</sequence>
<proteinExistence type="predicted"/>
<comment type="caution">
    <text evidence="1">The sequence shown here is derived from an EMBL/GenBank/DDBJ whole genome shotgun (WGS) entry which is preliminary data.</text>
</comment>
<protein>
    <submittedName>
        <fullName evidence="1">Putative inactive disease susceptibility protein LOV1</fullName>
    </submittedName>
</protein>